<gene>
    <name evidence="8" type="ORF">PGLA2088_LOCUS6702</name>
</gene>
<evidence type="ECO:0000313" key="8">
    <source>
        <dbReference type="EMBL" id="CAE8648601.1"/>
    </source>
</evidence>
<dbReference type="SUPFAM" id="SSF52113">
    <property type="entry name" value="BRCT domain"/>
    <property type="match status" value="1"/>
</dbReference>
<feature type="region of interest" description="Disordered" evidence="5">
    <location>
        <begin position="1"/>
        <end position="28"/>
    </location>
</feature>
<feature type="non-terminal residue" evidence="8">
    <location>
        <position position="1"/>
    </location>
</feature>
<evidence type="ECO:0000259" key="7">
    <source>
        <dbReference type="PROSITE" id="PS50600"/>
    </source>
</evidence>
<protein>
    <recommendedName>
        <fullName evidence="10">Ubiquitin-like protease family profile domain-containing protein</fullName>
    </recommendedName>
</protein>
<reference evidence="8" key="1">
    <citation type="submission" date="2021-02" db="EMBL/GenBank/DDBJ databases">
        <authorList>
            <person name="Dougan E. K."/>
            <person name="Rhodes N."/>
            <person name="Thang M."/>
            <person name="Chan C."/>
        </authorList>
    </citation>
    <scope>NUCLEOTIDE SEQUENCE</scope>
</reference>
<feature type="region of interest" description="Disordered" evidence="5">
    <location>
        <begin position="309"/>
        <end position="382"/>
    </location>
</feature>
<keyword evidence="3" id="KW-0378">Hydrolase</keyword>
<dbReference type="Gene3D" id="3.40.50.10190">
    <property type="entry name" value="BRCT domain"/>
    <property type="match status" value="2"/>
</dbReference>
<dbReference type="PANTHER" id="PTHR46915">
    <property type="entry name" value="UBIQUITIN-LIKE PROTEASE 4-RELATED"/>
    <property type="match status" value="1"/>
</dbReference>
<evidence type="ECO:0000313" key="9">
    <source>
        <dbReference type="Proteomes" id="UP000626109"/>
    </source>
</evidence>
<dbReference type="InterPro" id="IPR003653">
    <property type="entry name" value="Peptidase_C48_C"/>
</dbReference>
<dbReference type="GO" id="GO:0016926">
    <property type="term" value="P:protein desumoylation"/>
    <property type="evidence" value="ECO:0007669"/>
    <property type="project" value="UniProtKB-ARBA"/>
</dbReference>
<evidence type="ECO:0000256" key="4">
    <source>
        <dbReference type="ARBA" id="ARBA00022807"/>
    </source>
</evidence>
<proteinExistence type="inferred from homology"/>
<dbReference type="Proteomes" id="UP000626109">
    <property type="component" value="Unassembled WGS sequence"/>
</dbReference>
<comment type="caution">
    <text evidence="8">The sequence shown here is derived from an EMBL/GenBank/DDBJ whole genome shotgun (WGS) entry which is preliminary data.</text>
</comment>
<dbReference type="Pfam" id="PF02902">
    <property type="entry name" value="Peptidase_C48"/>
    <property type="match status" value="1"/>
</dbReference>
<accession>A0A813IE53</accession>
<evidence type="ECO:0000259" key="6">
    <source>
        <dbReference type="PROSITE" id="PS50172"/>
    </source>
</evidence>
<evidence type="ECO:0000256" key="2">
    <source>
        <dbReference type="ARBA" id="ARBA00022670"/>
    </source>
</evidence>
<evidence type="ECO:0000256" key="5">
    <source>
        <dbReference type="SAM" id="MobiDB-lite"/>
    </source>
</evidence>
<dbReference type="PROSITE" id="PS50600">
    <property type="entry name" value="ULP_PROTEASE"/>
    <property type="match status" value="1"/>
</dbReference>
<organism evidence="8 9">
    <name type="scientific">Polarella glacialis</name>
    <name type="common">Dinoflagellate</name>
    <dbReference type="NCBI Taxonomy" id="89957"/>
    <lineage>
        <taxon>Eukaryota</taxon>
        <taxon>Sar</taxon>
        <taxon>Alveolata</taxon>
        <taxon>Dinophyceae</taxon>
        <taxon>Suessiales</taxon>
        <taxon>Suessiaceae</taxon>
        <taxon>Polarella</taxon>
    </lineage>
</organism>
<dbReference type="PROSITE" id="PS50172">
    <property type="entry name" value="BRCT"/>
    <property type="match status" value="1"/>
</dbReference>
<name>A0A813IE53_POLGL</name>
<dbReference type="InterPro" id="IPR001357">
    <property type="entry name" value="BRCT_dom"/>
</dbReference>
<dbReference type="InterPro" id="IPR036420">
    <property type="entry name" value="BRCT_dom_sf"/>
</dbReference>
<keyword evidence="2" id="KW-0645">Protease</keyword>
<dbReference type="PANTHER" id="PTHR46915:SF2">
    <property type="entry name" value="UBIQUITIN-LIKE PROTEASE 4"/>
    <property type="match status" value="1"/>
</dbReference>
<dbReference type="GO" id="GO:0008234">
    <property type="term" value="F:cysteine-type peptidase activity"/>
    <property type="evidence" value="ECO:0007669"/>
    <property type="project" value="UniProtKB-KW"/>
</dbReference>
<dbReference type="InterPro" id="IPR038765">
    <property type="entry name" value="Papain-like_cys_pep_sf"/>
</dbReference>
<dbReference type="SUPFAM" id="SSF54001">
    <property type="entry name" value="Cysteine proteinases"/>
    <property type="match status" value="1"/>
</dbReference>
<sequence>QQQQEQQQQQQPQQQQQQQPQQQEQHQQGLCFRVGGGALAEAAGSGRRLAPVPSESDWNRLADGGLLNDALLDFFLPRLVALSSSKARVHAFSALFYSRLAEGGWQQVRTWTRSLRREVPAGIFARDVLFVPAHDPATAHWWLAIVFYPWAAASIGGEQQEKVGPKPFVAFLDSLSSLSGGGHPEVQEAAAAAAAERQRQAMSLIRAYLKNEWAESIGAGSDYQAERLQGVSIAVPQQENGTDCGLFVLEFARRLLDDPAALEALAASQVAPPQLLVPIADQFRRRWQRLGDKLTVDAGAAVRQIATPARRRMQQAGSNNNNSLSVPHRSLSQRQSADDDSQEVEEVLVAGQKRKLNNNNNSSNNNNKRKLPAKSSSGQGSSADGSVVLFLSEASTQGLTAAELRAVQRTLGGRQSAAAGGADATHIVVSNRCLRRTLRVMCAMCRGQHVVRLSWVKASLRAKRWVSLRGHLPLPDAQGEELFCEEARQRARERPLLEGWKVFVFPSLPAGERQATLEVVAAAGGTGVFASLPPQQAVPESVLRQLRQLPSLLLVGLQSDVPVARELDSSLPLYAPELIFEAAMTQELHLEDHCLP</sequence>
<evidence type="ECO:0000256" key="3">
    <source>
        <dbReference type="ARBA" id="ARBA00022801"/>
    </source>
</evidence>
<evidence type="ECO:0000256" key="1">
    <source>
        <dbReference type="ARBA" id="ARBA00005234"/>
    </source>
</evidence>
<dbReference type="Gene3D" id="3.30.310.130">
    <property type="entry name" value="Ubiquitin-related"/>
    <property type="match status" value="1"/>
</dbReference>
<dbReference type="Gene3D" id="1.10.418.20">
    <property type="match status" value="1"/>
</dbReference>
<feature type="domain" description="Ubiquitin-like protease family profile" evidence="7">
    <location>
        <begin position="51"/>
        <end position="255"/>
    </location>
</feature>
<keyword evidence="4" id="KW-0788">Thiol protease</keyword>
<dbReference type="GO" id="GO:0006508">
    <property type="term" value="P:proteolysis"/>
    <property type="evidence" value="ECO:0007669"/>
    <property type="project" value="UniProtKB-KW"/>
</dbReference>
<evidence type="ECO:0008006" key="10">
    <source>
        <dbReference type="Google" id="ProtNLM"/>
    </source>
</evidence>
<dbReference type="AlphaFoldDB" id="A0A813IE53"/>
<comment type="similarity">
    <text evidence="1">Belongs to the peptidase C48 family.</text>
</comment>
<feature type="domain" description="BRCT" evidence="6">
    <location>
        <begin position="386"/>
        <end position="473"/>
    </location>
</feature>
<feature type="compositionally biased region" description="Polar residues" evidence="5">
    <location>
        <begin position="315"/>
        <end position="335"/>
    </location>
</feature>
<feature type="compositionally biased region" description="Low complexity" evidence="5">
    <location>
        <begin position="357"/>
        <end position="366"/>
    </location>
</feature>
<dbReference type="EMBL" id="CAJNNW010006758">
    <property type="protein sequence ID" value="CAE8648601.1"/>
    <property type="molecule type" value="Genomic_DNA"/>
</dbReference>